<proteinExistence type="predicted"/>
<reference evidence="1 2" key="1">
    <citation type="submission" date="2013-10" db="EMBL/GenBank/DDBJ databases">
        <title>Antibiotic resistance diversity of beta-lactamase producers in the General Hospital Vienna.</title>
        <authorList>
            <person name="Barisic I."/>
            <person name="Mitteregger D."/>
            <person name="Hirschl A.M."/>
            <person name="Noehammer C."/>
            <person name="Wiesinger-Mayr H."/>
        </authorList>
    </citation>
    <scope>NUCLEOTIDE SEQUENCE [LARGE SCALE GENOMIC DNA]</scope>
    <source>
        <strain evidence="1 2">ISC11</strain>
    </source>
</reference>
<dbReference type="EMBL" id="CBWP010000071">
    <property type="protein sequence ID" value="CDL40212.1"/>
    <property type="molecule type" value="Genomic_DNA"/>
</dbReference>
<comment type="caution">
    <text evidence="1">The sequence shown here is derived from an EMBL/GenBank/DDBJ whole genome shotgun (WGS) entry which is preliminary data.</text>
</comment>
<dbReference type="AlphaFoldDB" id="A0A7G2IU44"/>
<accession>A0A7G2IU44</accession>
<evidence type="ECO:0000313" key="1">
    <source>
        <dbReference type="EMBL" id="CDL40212.1"/>
    </source>
</evidence>
<organism evidence="1 2">
    <name type="scientific">Citrobacter freundii</name>
    <dbReference type="NCBI Taxonomy" id="546"/>
    <lineage>
        <taxon>Bacteria</taxon>
        <taxon>Pseudomonadati</taxon>
        <taxon>Pseudomonadota</taxon>
        <taxon>Gammaproteobacteria</taxon>
        <taxon>Enterobacterales</taxon>
        <taxon>Enterobacteriaceae</taxon>
        <taxon>Citrobacter</taxon>
        <taxon>Citrobacter freundii complex</taxon>
    </lineage>
</organism>
<name>A0A7G2IU44_CITFR</name>
<dbReference type="Proteomes" id="UP000019194">
    <property type="component" value="Unassembled WGS sequence"/>
</dbReference>
<protein>
    <submittedName>
        <fullName evidence="1">Uncharacterized protein</fullName>
    </submittedName>
</protein>
<sequence>MLLASDIEQYAKKENGPRAMNCAPASWMSFTISIIWRKKKNADLNVISTH</sequence>
<evidence type="ECO:0000313" key="2">
    <source>
        <dbReference type="Proteomes" id="UP000019194"/>
    </source>
</evidence>